<name>A0A099LMB8_9VIBR</name>
<dbReference type="EMBL" id="JMCG01000002">
    <property type="protein sequence ID" value="KGK09310.1"/>
    <property type="molecule type" value="Genomic_DNA"/>
</dbReference>
<dbReference type="eggNOG" id="ENOG50309PZ">
    <property type="taxonomic scope" value="Bacteria"/>
</dbReference>
<dbReference type="AlphaFoldDB" id="A0A099LMB8"/>
<sequence length="151" mass="17732">MFKQLMLFVMWMSIVASIVAVFARVWQPVELEAYKAATELAARRMLEVANQYKQEWILRGRPAQIVVEGQAVPLTRYGWVPLVDEQEQFACQRWLVLHYPDGKILDSSLQSVRERWINQAYQCEFDYGFKQIIVVYQKDKIQKISADILSE</sequence>
<dbReference type="RefSeq" id="WP_235425361.1">
    <property type="nucleotide sequence ID" value="NZ_CP061845.1"/>
</dbReference>
<reference evidence="1 2" key="1">
    <citation type="submission" date="2014-04" db="EMBL/GenBank/DDBJ databases">
        <title>Genome sequencing of Vibrio navarrensis strains.</title>
        <authorList>
            <person name="Gladney L.M."/>
            <person name="Katz L.S."/>
            <person name="Marino-Ramirez L."/>
            <person name="Jordan I.K."/>
        </authorList>
    </citation>
    <scope>NUCLEOTIDE SEQUENCE [LARGE SCALE GENOMIC DNA]</scope>
    <source>
        <strain evidence="1 2">ATCC 51183</strain>
    </source>
</reference>
<proteinExistence type="predicted"/>
<comment type="caution">
    <text evidence="1">The sequence shown here is derived from an EMBL/GenBank/DDBJ whole genome shotgun (WGS) entry which is preliminary data.</text>
</comment>
<gene>
    <name evidence="1" type="ORF">EA26_19120</name>
</gene>
<accession>A0A099LMB8</accession>
<evidence type="ECO:0000313" key="2">
    <source>
        <dbReference type="Proteomes" id="UP000029994"/>
    </source>
</evidence>
<evidence type="ECO:0000313" key="1">
    <source>
        <dbReference type="EMBL" id="KGK09310.1"/>
    </source>
</evidence>
<protein>
    <submittedName>
        <fullName evidence="1">MSHA biogenesis protein MshF</fullName>
    </submittedName>
</protein>
<organism evidence="1 2">
    <name type="scientific">Vibrio navarrensis</name>
    <dbReference type="NCBI Taxonomy" id="29495"/>
    <lineage>
        <taxon>Bacteria</taxon>
        <taxon>Pseudomonadati</taxon>
        <taxon>Pseudomonadota</taxon>
        <taxon>Gammaproteobacteria</taxon>
        <taxon>Vibrionales</taxon>
        <taxon>Vibrionaceae</taxon>
        <taxon>Vibrio</taxon>
    </lineage>
</organism>
<dbReference type="GeneID" id="43685191"/>
<dbReference type="STRING" id="29495.EA26_19120"/>
<dbReference type="Proteomes" id="UP000029994">
    <property type="component" value="Unassembled WGS sequence"/>
</dbReference>
<keyword evidence="2" id="KW-1185">Reference proteome</keyword>